<accession>A0A1T3FGF7</accession>
<dbReference type="eggNOG" id="COG2375">
    <property type="taxonomic scope" value="Bacteria"/>
</dbReference>
<dbReference type="OrthoDB" id="3745257at2"/>
<name>A0A1T3FGF7_ELIME</name>
<organism evidence="1 2">
    <name type="scientific">Elizabethkingia meningoseptica</name>
    <name type="common">Chryseobacterium meningosepticum</name>
    <dbReference type="NCBI Taxonomy" id="238"/>
    <lineage>
        <taxon>Bacteria</taxon>
        <taxon>Pseudomonadati</taxon>
        <taxon>Bacteroidota</taxon>
        <taxon>Flavobacteriia</taxon>
        <taxon>Flavobacteriales</taxon>
        <taxon>Weeksellaceae</taxon>
        <taxon>Elizabethkingia</taxon>
    </lineage>
</organism>
<dbReference type="Proteomes" id="UP000188947">
    <property type="component" value="Unassembled WGS sequence"/>
</dbReference>
<evidence type="ECO:0000313" key="2">
    <source>
        <dbReference type="Proteomes" id="UP000188947"/>
    </source>
</evidence>
<keyword evidence="2" id="KW-1185">Reference proteome</keyword>
<dbReference type="STRING" id="238.BBD35_10360"/>
<protein>
    <submittedName>
        <fullName evidence="1">Siderophore-interacting protein</fullName>
    </submittedName>
</protein>
<gene>
    <name evidence="1" type="ORF">BMF97_03945</name>
</gene>
<evidence type="ECO:0000313" key="1">
    <source>
        <dbReference type="EMBL" id="OOH97475.1"/>
    </source>
</evidence>
<comment type="caution">
    <text evidence="1">The sequence shown here is derived from an EMBL/GenBank/DDBJ whole genome shotgun (WGS) entry which is preliminary data.</text>
</comment>
<dbReference type="AlphaFoldDB" id="A0A1T3FGF7"/>
<sequence>MKSCLNQVAFGRPDDYRILRKFKMKKELQNINRGEVVYHKKITTTSWYIKIRMPYSLGLDMSKNPGYVIPVLIGYNKQGSPIFRRFILWNNDVVHNVADVIIHPTPDKELYTWLGELRNGKIIKCLEPEEMCVQESIAECYYLIGNADAQSFFYLFNRNLPFSSTVNSFVYSRHTGEFFPDVDGSYPLSYHIIYPYSSERVLDLFRNNFIKGRKGFMILLAGSDEVNKLFVHFFKKEWKVTDEQIKVISFNHPH</sequence>
<reference evidence="1 2" key="1">
    <citation type="submission" date="2016-11" db="EMBL/GenBank/DDBJ databases">
        <title>Genome sequence and comparative genomic analysis of clinical strain Elizabethkingia meningoseptica 61421 PRCM.</title>
        <authorList>
            <person name="Wang M."/>
            <person name="Hu S."/>
            <person name="Cao L."/>
            <person name="Jiang T."/>
            <person name="Zhou Y."/>
            <person name="Ming D."/>
        </authorList>
    </citation>
    <scope>NUCLEOTIDE SEQUENCE [LARGE SCALE GENOMIC DNA]</scope>
    <source>
        <strain evidence="1 2">61421 PRCM</strain>
    </source>
</reference>
<dbReference type="EMBL" id="MPOG01000004">
    <property type="protein sequence ID" value="OOH97475.1"/>
    <property type="molecule type" value="Genomic_DNA"/>
</dbReference>
<proteinExistence type="predicted"/>